<proteinExistence type="predicted"/>
<protein>
    <submittedName>
        <fullName evidence="1">Uncharacterized protein</fullName>
    </submittedName>
</protein>
<reference evidence="1" key="1">
    <citation type="submission" date="2021-02" db="EMBL/GenBank/DDBJ databases">
        <authorList>
            <consortium name="DOE Joint Genome Institute"/>
            <person name="Ahrendt S."/>
            <person name="Looney B.P."/>
            <person name="Miyauchi S."/>
            <person name="Morin E."/>
            <person name="Drula E."/>
            <person name="Courty P.E."/>
            <person name="Chicoki N."/>
            <person name="Fauchery L."/>
            <person name="Kohler A."/>
            <person name="Kuo A."/>
            <person name="Labutti K."/>
            <person name="Pangilinan J."/>
            <person name="Lipzen A."/>
            <person name="Riley R."/>
            <person name="Andreopoulos W."/>
            <person name="He G."/>
            <person name="Johnson J."/>
            <person name="Barry K.W."/>
            <person name="Grigoriev I.V."/>
            <person name="Nagy L."/>
            <person name="Hibbett D."/>
            <person name="Henrissat B."/>
            <person name="Matheny P.B."/>
            <person name="Labbe J."/>
            <person name="Martin F."/>
        </authorList>
    </citation>
    <scope>NUCLEOTIDE SEQUENCE</scope>
    <source>
        <strain evidence="1">EC-137</strain>
    </source>
</reference>
<organism evidence="1 2">
    <name type="scientific">Vararia minispora EC-137</name>
    <dbReference type="NCBI Taxonomy" id="1314806"/>
    <lineage>
        <taxon>Eukaryota</taxon>
        <taxon>Fungi</taxon>
        <taxon>Dikarya</taxon>
        <taxon>Basidiomycota</taxon>
        <taxon>Agaricomycotina</taxon>
        <taxon>Agaricomycetes</taxon>
        <taxon>Russulales</taxon>
        <taxon>Lachnocladiaceae</taxon>
        <taxon>Vararia</taxon>
    </lineage>
</organism>
<dbReference type="Proteomes" id="UP000814128">
    <property type="component" value="Unassembled WGS sequence"/>
</dbReference>
<sequence length="343" mass="38813">MPSAVPKHIVNVYRHASHLPPQVWEAFRRRERDSNVMYPHALRACSIEGGEDVQLWMTCSTFHVAATGEPQLDLVLSCTEGVLGSYPLFIFANTPFDDLGDDFIRPRLDAIIQGLLNHVHPSRVFSVFAPEPVTRAFAALWSCYTNIRPYQEPYYSAKLTYCTKSSLTRRQMTFFADLFYVPRLACDSDILVIAELCQGFAMTSEPFVLTPRAALKEARYLVRHRLVWVLEVNRPGEPSDIASIVAVTRSSANVAGITKVFTNPRWRKRGCAERLVRFVCQQLLLVSHFADVVLYVAHDNAAAAGVYRRVGFQGLSDSKIYVEGVDNWLELGFDRTLVRLGHW</sequence>
<dbReference type="EMBL" id="MU273581">
    <property type="protein sequence ID" value="KAI0031422.1"/>
    <property type="molecule type" value="Genomic_DNA"/>
</dbReference>
<reference evidence="1" key="2">
    <citation type="journal article" date="2022" name="New Phytol.">
        <title>Evolutionary transition to the ectomycorrhizal habit in the genomes of a hyperdiverse lineage of mushroom-forming fungi.</title>
        <authorList>
            <person name="Looney B."/>
            <person name="Miyauchi S."/>
            <person name="Morin E."/>
            <person name="Drula E."/>
            <person name="Courty P.E."/>
            <person name="Kohler A."/>
            <person name="Kuo A."/>
            <person name="LaButti K."/>
            <person name="Pangilinan J."/>
            <person name="Lipzen A."/>
            <person name="Riley R."/>
            <person name="Andreopoulos W."/>
            <person name="He G."/>
            <person name="Johnson J."/>
            <person name="Nolan M."/>
            <person name="Tritt A."/>
            <person name="Barry K.W."/>
            <person name="Grigoriev I.V."/>
            <person name="Nagy L.G."/>
            <person name="Hibbett D."/>
            <person name="Henrissat B."/>
            <person name="Matheny P.B."/>
            <person name="Labbe J."/>
            <person name="Martin F.M."/>
        </authorList>
    </citation>
    <scope>NUCLEOTIDE SEQUENCE</scope>
    <source>
        <strain evidence="1">EC-137</strain>
    </source>
</reference>
<evidence type="ECO:0000313" key="2">
    <source>
        <dbReference type="Proteomes" id="UP000814128"/>
    </source>
</evidence>
<evidence type="ECO:0000313" key="1">
    <source>
        <dbReference type="EMBL" id="KAI0031422.1"/>
    </source>
</evidence>
<name>A0ACB8QIC6_9AGAM</name>
<comment type="caution">
    <text evidence="1">The sequence shown here is derived from an EMBL/GenBank/DDBJ whole genome shotgun (WGS) entry which is preliminary data.</text>
</comment>
<gene>
    <name evidence="1" type="ORF">K488DRAFT_79073</name>
</gene>
<keyword evidence="2" id="KW-1185">Reference proteome</keyword>
<accession>A0ACB8QIC6</accession>